<dbReference type="AlphaFoldDB" id="A0AAW6UP96"/>
<keyword evidence="1" id="KW-0812">Transmembrane</keyword>
<feature type="transmembrane region" description="Helical" evidence="1">
    <location>
        <begin position="87"/>
        <end position="107"/>
    </location>
</feature>
<accession>A0AAW6UP96</accession>
<keyword evidence="1" id="KW-1133">Transmembrane helix</keyword>
<feature type="transmembrane region" description="Helical" evidence="1">
    <location>
        <begin position="29"/>
        <end position="49"/>
    </location>
</feature>
<name>A0AAW6UP96_PRORE</name>
<dbReference type="RefSeq" id="WP_206276437.1">
    <property type="nucleotide sequence ID" value="NZ_JAOWIN010000023.1"/>
</dbReference>
<protein>
    <submittedName>
        <fullName evidence="2">Uncharacterized protein</fullName>
    </submittedName>
</protein>
<feature type="transmembrane region" description="Helical" evidence="1">
    <location>
        <begin position="5"/>
        <end position="23"/>
    </location>
</feature>
<evidence type="ECO:0000256" key="1">
    <source>
        <dbReference type="SAM" id="Phobius"/>
    </source>
</evidence>
<feature type="transmembrane region" description="Helical" evidence="1">
    <location>
        <begin position="61"/>
        <end position="81"/>
    </location>
</feature>
<evidence type="ECO:0000313" key="2">
    <source>
        <dbReference type="EMBL" id="MDI9095414.1"/>
    </source>
</evidence>
<gene>
    <name evidence="2" type="ORF">OGX73_22740</name>
</gene>
<evidence type="ECO:0000313" key="3">
    <source>
        <dbReference type="Proteomes" id="UP001159001"/>
    </source>
</evidence>
<comment type="caution">
    <text evidence="2">The sequence shown here is derived from an EMBL/GenBank/DDBJ whole genome shotgun (WGS) entry which is preliminary data.</text>
</comment>
<organism evidence="2 3">
    <name type="scientific">Providencia rettgeri</name>
    <dbReference type="NCBI Taxonomy" id="587"/>
    <lineage>
        <taxon>Bacteria</taxon>
        <taxon>Pseudomonadati</taxon>
        <taxon>Pseudomonadota</taxon>
        <taxon>Gammaproteobacteria</taxon>
        <taxon>Enterobacterales</taxon>
        <taxon>Morganellaceae</taxon>
        <taxon>Providencia</taxon>
    </lineage>
</organism>
<proteinExistence type="predicted"/>
<sequence length="182" mass="21293">MKKYLLIKIFIVFAINILFLLKYHNDGDYFLISCLIINFILFFSFCYLYKNSFFFIFLKKYIGVSSLFLIVGAIFVSIYYKEKSNDIGMLIILFTLSDVAFLLYFIFHEYLYKKLKLIKIKRIAKEIKSDMTFNKLSSDFYYRKSDSSNELKTPLNNPSSGLPMINSGIDIGGNAYGSHHKK</sequence>
<dbReference type="Proteomes" id="UP001159001">
    <property type="component" value="Unassembled WGS sequence"/>
</dbReference>
<keyword evidence="1" id="KW-0472">Membrane</keyword>
<dbReference type="EMBL" id="JAOWIN010000023">
    <property type="protein sequence ID" value="MDI9095414.1"/>
    <property type="molecule type" value="Genomic_DNA"/>
</dbReference>
<reference evidence="2" key="1">
    <citation type="submission" date="2022-10" db="EMBL/GenBank/DDBJ databases">
        <title>Bacterial isolates recovered from the One Health project in Brazil.</title>
        <authorList>
            <person name="Valiatti T.B."/>
            <person name="Santos F."/>
            <person name="Cayo R."/>
            <person name="Gales A.C."/>
        </authorList>
    </citation>
    <scope>NUCLEOTIDE SEQUENCE</scope>
    <source>
        <strain evidence="2">PVR188</strain>
    </source>
</reference>